<comment type="caution">
    <text evidence="1">The sequence shown here is derived from an EMBL/GenBank/DDBJ whole genome shotgun (WGS) entry which is preliminary data.</text>
</comment>
<reference evidence="1" key="1">
    <citation type="submission" date="2023-07" db="EMBL/GenBank/DDBJ databases">
        <title>Functional and genomic diversity of the sorghum phyllosphere microbiome.</title>
        <authorList>
            <person name="Shade A."/>
        </authorList>
    </citation>
    <scope>NUCLEOTIDE SEQUENCE</scope>
    <source>
        <strain evidence="1">SORGH_AS_0457</strain>
    </source>
</reference>
<protein>
    <submittedName>
        <fullName evidence="1">Fe-S-cluster containining protein</fullName>
    </submittedName>
</protein>
<sequence>MAQAHCSGCTAQCCRLTAVLAPSECVPSNLTTEIADGVLAMAKSADGWCVALDRESMSCGIYAERPMVCRRFEMAGPYCSAIFDGAGRA</sequence>
<dbReference type="RefSeq" id="WP_068853868.1">
    <property type="nucleotide sequence ID" value="NZ_CP088000.1"/>
</dbReference>
<dbReference type="InterPro" id="IPR005358">
    <property type="entry name" value="Puta_zinc/iron-chelating_dom"/>
</dbReference>
<dbReference type="EMBL" id="JAUTAS010000001">
    <property type="protein sequence ID" value="MDQ1107588.1"/>
    <property type="molecule type" value="Genomic_DNA"/>
</dbReference>
<proteinExistence type="predicted"/>
<dbReference type="Proteomes" id="UP001226084">
    <property type="component" value="Unassembled WGS sequence"/>
</dbReference>
<organism evidence="1 2">
    <name type="scientific">Stenotrophomonas rhizophila</name>
    <dbReference type="NCBI Taxonomy" id="216778"/>
    <lineage>
        <taxon>Bacteria</taxon>
        <taxon>Pseudomonadati</taxon>
        <taxon>Pseudomonadota</taxon>
        <taxon>Gammaproteobacteria</taxon>
        <taxon>Lysobacterales</taxon>
        <taxon>Lysobacteraceae</taxon>
        <taxon>Stenotrophomonas</taxon>
    </lineage>
</organism>
<evidence type="ECO:0000313" key="1">
    <source>
        <dbReference type="EMBL" id="MDQ1107588.1"/>
    </source>
</evidence>
<gene>
    <name evidence="1" type="ORF">QE424_000747</name>
</gene>
<name>A0AAP5AGV5_9GAMM</name>
<dbReference type="Pfam" id="PF03692">
    <property type="entry name" value="CxxCxxCC"/>
    <property type="match status" value="1"/>
</dbReference>
<dbReference type="AlphaFoldDB" id="A0AAP5AGV5"/>
<dbReference type="KEGG" id="srh:BAY15_2994"/>
<accession>A0AAP5AGV5</accession>
<evidence type="ECO:0000313" key="2">
    <source>
        <dbReference type="Proteomes" id="UP001226084"/>
    </source>
</evidence>